<accession>A0ACB8Y2N5</accession>
<reference evidence="2" key="1">
    <citation type="journal article" date="2022" name="Mol. Ecol. Resour.">
        <title>The genomes of chicory, endive, great burdock and yacon provide insights into Asteraceae palaeo-polyploidization history and plant inulin production.</title>
        <authorList>
            <person name="Fan W."/>
            <person name="Wang S."/>
            <person name="Wang H."/>
            <person name="Wang A."/>
            <person name="Jiang F."/>
            <person name="Liu H."/>
            <person name="Zhao H."/>
            <person name="Xu D."/>
            <person name="Zhang Y."/>
        </authorList>
    </citation>
    <scope>NUCLEOTIDE SEQUENCE [LARGE SCALE GENOMIC DNA]</scope>
    <source>
        <strain evidence="2">cv. Niubang</strain>
    </source>
</reference>
<name>A0ACB8Y2N5_ARCLA</name>
<gene>
    <name evidence="1" type="ORF">L6452_37057</name>
</gene>
<dbReference type="Proteomes" id="UP001055879">
    <property type="component" value="Linkage Group LG14"/>
</dbReference>
<evidence type="ECO:0000313" key="1">
    <source>
        <dbReference type="EMBL" id="KAI3677787.1"/>
    </source>
</evidence>
<evidence type="ECO:0000313" key="2">
    <source>
        <dbReference type="Proteomes" id="UP001055879"/>
    </source>
</evidence>
<dbReference type="EMBL" id="CM042060">
    <property type="protein sequence ID" value="KAI3677787.1"/>
    <property type="molecule type" value="Genomic_DNA"/>
</dbReference>
<organism evidence="1 2">
    <name type="scientific">Arctium lappa</name>
    <name type="common">Greater burdock</name>
    <name type="synonym">Lappa major</name>
    <dbReference type="NCBI Taxonomy" id="4217"/>
    <lineage>
        <taxon>Eukaryota</taxon>
        <taxon>Viridiplantae</taxon>
        <taxon>Streptophyta</taxon>
        <taxon>Embryophyta</taxon>
        <taxon>Tracheophyta</taxon>
        <taxon>Spermatophyta</taxon>
        <taxon>Magnoliopsida</taxon>
        <taxon>eudicotyledons</taxon>
        <taxon>Gunneridae</taxon>
        <taxon>Pentapetalae</taxon>
        <taxon>asterids</taxon>
        <taxon>campanulids</taxon>
        <taxon>Asterales</taxon>
        <taxon>Asteraceae</taxon>
        <taxon>Carduoideae</taxon>
        <taxon>Cardueae</taxon>
        <taxon>Arctiinae</taxon>
        <taxon>Arctium</taxon>
    </lineage>
</organism>
<protein>
    <submittedName>
        <fullName evidence="1">Uncharacterized protein</fullName>
    </submittedName>
</protein>
<keyword evidence="2" id="KW-1185">Reference proteome</keyword>
<reference evidence="1 2" key="2">
    <citation type="journal article" date="2022" name="Mol. Ecol. Resour.">
        <title>The genomes of chicory, endive, great burdock and yacon provide insights into Asteraceae paleo-polyploidization history and plant inulin production.</title>
        <authorList>
            <person name="Fan W."/>
            <person name="Wang S."/>
            <person name="Wang H."/>
            <person name="Wang A."/>
            <person name="Jiang F."/>
            <person name="Liu H."/>
            <person name="Zhao H."/>
            <person name="Xu D."/>
            <person name="Zhang Y."/>
        </authorList>
    </citation>
    <scope>NUCLEOTIDE SEQUENCE [LARGE SCALE GENOMIC DNA]</scope>
    <source>
        <strain evidence="2">cv. Niubang</strain>
    </source>
</reference>
<comment type="caution">
    <text evidence="1">The sequence shown here is derived from an EMBL/GenBank/DDBJ whole genome shotgun (WGS) entry which is preliminary data.</text>
</comment>
<proteinExistence type="predicted"/>
<sequence length="416" mass="48130">MCDDLKRWEKDRREYILIVENFEEQIKAYQANELQHSYDLNYWKWEKKVLEIKLEKSREECEKIKSEFEKAKLDIEKYSNASKAMDSLLKTQVHDKLRRGISYNNTPPPYNNNDIPPTSDLLERQDKKELPEGATEVDPLDKVVVEADSEEENSEGKNKEDHKDIPLENHILTNERGGKPFIKSDKVEMSKTKKETIKSEKVETSMKGKEKVQGIHYMQTSVINLCTCQQNKPHKHDKIRGNKRNKNNQWAQKQGIDLSKINRPKPYFICGKLNHLAKYCYFNPINQRVTFQRQTQNSFGYRKKSRNHMAANMRTVPMKTGTAKSHIQKKFAKSKENTPSISRSNSQNKKANNFDKIWVPKVKKPVSTAIPNSTTNRNSVADSNTIANQVSTTNKDNAATSVNTAKPIILTKYSNH</sequence>